<dbReference type="Gene3D" id="2.70.98.10">
    <property type="match status" value="1"/>
</dbReference>
<sequence length="321" mass="33624">MRNARMAVTVLDYGGIIHAIELPDRGGVVGNVVRNLASLSDYEGNATFSKIVGRFAGRIGNSGFTLDGKRYDLVARPDGVSVHGGPGGFGSRLWAAAAAECGVDLSLDSADGENGFPGNLRVRTSFRLDGGELRIDYHAATDKATVINLTHHAFFNLSATSTIYAHTLQVNADSWLPTDSKRVPTGEIAPVTGALDLRAGRALGAVANSQEEAVAANKGLDHSFVLTGSHAARLSDRGSGRTLDVFTTEPGLVVFSANGWNGTLRDAAGSPLLKGGGVALETQHFPNSPNIPAFPSTVLRPGSPLRSTTIFRFTTADAQGR</sequence>
<keyword evidence="3 5" id="KW-0413">Isomerase</keyword>
<evidence type="ECO:0000256" key="3">
    <source>
        <dbReference type="ARBA" id="ARBA00023235"/>
    </source>
</evidence>
<dbReference type="GO" id="GO:0033499">
    <property type="term" value="P:galactose catabolic process via UDP-galactose, Leloir pathway"/>
    <property type="evidence" value="ECO:0007669"/>
    <property type="project" value="TreeGrafter"/>
</dbReference>
<feature type="active site" description="Proton acceptor" evidence="6">
    <location>
        <position position="281"/>
    </location>
</feature>
<dbReference type="GO" id="GO:0004034">
    <property type="term" value="F:aldose 1-epimerase activity"/>
    <property type="evidence" value="ECO:0007669"/>
    <property type="project" value="UniProtKB-EC"/>
</dbReference>
<accession>A0A1I1NWY6</accession>
<reference evidence="9" key="1">
    <citation type="submission" date="2016-10" db="EMBL/GenBank/DDBJ databases">
        <authorList>
            <person name="Varghese N."/>
            <person name="Submissions S."/>
        </authorList>
    </citation>
    <scope>NUCLEOTIDE SEQUENCE [LARGE SCALE GENOMIC DNA]</scope>
    <source>
        <strain evidence="9">CGMCC 1.12041</strain>
    </source>
</reference>
<dbReference type="InterPro" id="IPR011013">
    <property type="entry name" value="Gal_mutarotase_sf_dom"/>
</dbReference>
<dbReference type="Proteomes" id="UP000198639">
    <property type="component" value="Unassembled WGS sequence"/>
</dbReference>
<dbReference type="EC" id="5.1.3.3" evidence="5"/>
<keyword evidence="4 5" id="KW-0119">Carbohydrate metabolism</keyword>
<evidence type="ECO:0000256" key="2">
    <source>
        <dbReference type="ARBA" id="ARBA00006206"/>
    </source>
</evidence>
<dbReference type="CDD" id="cd09019">
    <property type="entry name" value="galactose_mutarotase_like"/>
    <property type="match status" value="1"/>
</dbReference>
<name>A0A1I1NWY6_9BURK</name>
<dbReference type="UniPathway" id="UPA00242"/>
<evidence type="ECO:0000256" key="4">
    <source>
        <dbReference type="ARBA" id="ARBA00023277"/>
    </source>
</evidence>
<evidence type="ECO:0000256" key="6">
    <source>
        <dbReference type="PIRSR" id="PIRSR005096-1"/>
    </source>
</evidence>
<dbReference type="PANTHER" id="PTHR10091:SF0">
    <property type="entry name" value="GALACTOSE MUTAROTASE"/>
    <property type="match status" value="1"/>
</dbReference>
<evidence type="ECO:0000313" key="9">
    <source>
        <dbReference type="Proteomes" id="UP000198639"/>
    </source>
</evidence>
<evidence type="ECO:0000256" key="7">
    <source>
        <dbReference type="PIRSR" id="PIRSR005096-2"/>
    </source>
</evidence>
<proteinExistence type="inferred from homology"/>
<dbReference type="GO" id="GO:0005737">
    <property type="term" value="C:cytoplasm"/>
    <property type="evidence" value="ECO:0007669"/>
    <property type="project" value="TreeGrafter"/>
</dbReference>
<dbReference type="EMBL" id="FOLD01000014">
    <property type="protein sequence ID" value="SFD02184.1"/>
    <property type="molecule type" value="Genomic_DNA"/>
</dbReference>
<gene>
    <name evidence="8" type="ORF">SAMN05216204_11475</name>
</gene>
<dbReference type="AlphaFoldDB" id="A0A1I1NWY6"/>
<dbReference type="InterPro" id="IPR014718">
    <property type="entry name" value="GH-type_carb-bd"/>
</dbReference>
<feature type="binding site" evidence="7">
    <location>
        <position position="221"/>
    </location>
    <ligand>
        <name>beta-D-galactose</name>
        <dbReference type="ChEBI" id="CHEBI:27667"/>
    </ligand>
</feature>
<comment type="pathway">
    <text evidence="1 5">Carbohydrate metabolism; hexose metabolism.</text>
</comment>
<dbReference type="InterPro" id="IPR047215">
    <property type="entry name" value="Galactose_mutarotase-like"/>
</dbReference>
<dbReference type="InterPro" id="IPR008183">
    <property type="entry name" value="Aldose_1/G6P_1-epimerase"/>
</dbReference>
<dbReference type="STRING" id="1164594.SAMN05216204_11475"/>
<protein>
    <recommendedName>
        <fullName evidence="5">Aldose 1-epimerase</fullName>
        <ecNumber evidence="5">5.1.3.3</ecNumber>
    </recommendedName>
</protein>
<keyword evidence="9" id="KW-1185">Reference proteome</keyword>
<dbReference type="SUPFAM" id="SSF74650">
    <property type="entry name" value="Galactose mutarotase-like"/>
    <property type="match status" value="1"/>
</dbReference>
<evidence type="ECO:0000313" key="8">
    <source>
        <dbReference type="EMBL" id="SFD02184.1"/>
    </source>
</evidence>
<comment type="similarity">
    <text evidence="2 5">Belongs to the aldose epimerase family.</text>
</comment>
<dbReference type="PIRSF" id="PIRSF005096">
    <property type="entry name" value="GALM"/>
    <property type="match status" value="1"/>
</dbReference>
<dbReference type="GO" id="GO:0006006">
    <property type="term" value="P:glucose metabolic process"/>
    <property type="evidence" value="ECO:0007669"/>
    <property type="project" value="TreeGrafter"/>
</dbReference>
<evidence type="ECO:0000256" key="5">
    <source>
        <dbReference type="PIRNR" id="PIRNR005096"/>
    </source>
</evidence>
<feature type="active site" description="Proton donor" evidence="6">
    <location>
        <position position="152"/>
    </location>
</feature>
<evidence type="ECO:0000256" key="1">
    <source>
        <dbReference type="ARBA" id="ARBA00005028"/>
    </source>
</evidence>
<dbReference type="PANTHER" id="PTHR10091">
    <property type="entry name" value="ALDOSE-1-EPIMERASE"/>
    <property type="match status" value="1"/>
</dbReference>
<comment type="catalytic activity">
    <reaction evidence="5">
        <text>alpha-D-glucose = beta-D-glucose</text>
        <dbReference type="Rhea" id="RHEA:10264"/>
        <dbReference type="ChEBI" id="CHEBI:15903"/>
        <dbReference type="ChEBI" id="CHEBI:17925"/>
        <dbReference type="EC" id="5.1.3.3"/>
    </reaction>
</comment>
<organism evidence="8 9">
    <name type="scientific">Massilia yuzhufengensis</name>
    <dbReference type="NCBI Taxonomy" id="1164594"/>
    <lineage>
        <taxon>Bacteria</taxon>
        <taxon>Pseudomonadati</taxon>
        <taxon>Pseudomonadota</taxon>
        <taxon>Betaproteobacteria</taxon>
        <taxon>Burkholderiales</taxon>
        <taxon>Oxalobacteraceae</taxon>
        <taxon>Telluria group</taxon>
        <taxon>Massilia</taxon>
    </lineage>
</organism>
<dbReference type="GO" id="GO:0030246">
    <property type="term" value="F:carbohydrate binding"/>
    <property type="evidence" value="ECO:0007669"/>
    <property type="project" value="InterPro"/>
</dbReference>
<dbReference type="Pfam" id="PF01263">
    <property type="entry name" value="Aldose_epim"/>
    <property type="match status" value="1"/>
</dbReference>
<dbReference type="InterPro" id="IPR015443">
    <property type="entry name" value="Aldose_1-epimerase"/>
</dbReference>